<protein>
    <submittedName>
        <fullName evidence="4">Uncharacterized protein</fullName>
    </submittedName>
</protein>
<feature type="transmembrane region" description="Helical" evidence="2">
    <location>
        <begin position="132"/>
        <end position="150"/>
    </location>
</feature>
<keyword evidence="2" id="KW-0812">Transmembrane</keyword>
<keyword evidence="1" id="KW-0175">Coiled coil</keyword>
<comment type="caution">
    <text evidence="4">The sequence shown here is derived from an EMBL/GenBank/DDBJ whole genome shotgun (WGS) entry which is preliminary data.</text>
</comment>
<keyword evidence="2" id="KW-0472">Membrane</keyword>
<dbReference type="AlphaFoldDB" id="A0AAV4GIM1"/>
<evidence type="ECO:0000313" key="5">
    <source>
        <dbReference type="Proteomes" id="UP000762676"/>
    </source>
</evidence>
<dbReference type="Proteomes" id="UP000762676">
    <property type="component" value="Unassembled WGS sequence"/>
</dbReference>
<feature type="coiled-coil region" evidence="1">
    <location>
        <begin position="42"/>
        <end position="121"/>
    </location>
</feature>
<keyword evidence="5" id="KW-1185">Reference proteome</keyword>
<evidence type="ECO:0000313" key="4">
    <source>
        <dbReference type="EMBL" id="GFR85363.1"/>
    </source>
</evidence>
<organism evidence="4 5">
    <name type="scientific">Elysia marginata</name>
    <dbReference type="NCBI Taxonomy" id="1093978"/>
    <lineage>
        <taxon>Eukaryota</taxon>
        <taxon>Metazoa</taxon>
        <taxon>Spiralia</taxon>
        <taxon>Lophotrochozoa</taxon>
        <taxon>Mollusca</taxon>
        <taxon>Gastropoda</taxon>
        <taxon>Heterobranchia</taxon>
        <taxon>Euthyneura</taxon>
        <taxon>Panpulmonata</taxon>
        <taxon>Sacoglossa</taxon>
        <taxon>Placobranchoidea</taxon>
        <taxon>Plakobranchidae</taxon>
        <taxon>Elysia</taxon>
    </lineage>
</organism>
<feature type="chain" id="PRO_5043932448" evidence="3">
    <location>
        <begin position="31"/>
        <end position="184"/>
    </location>
</feature>
<proteinExistence type="predicted"/>
<evidence type="ECO:0000256" key="1">
    <source>
        <dbReference type="SAM" id="Coils"/>
    </source>
</evidence>
<keyword evidence="3" id="KW-0732">Signal</keyword>
<evidence type="ECO:0000256" key="2">
    <source>
        <dbReference type="SAM" id="Phobius"/>
    </source>
</evidence>
<name>A0AAV4GIM1_9GAST</name>
<sequence length="184" mass="20991">MQLNVSFKRPSLHLPLLVFLLLLLPQGVTARRRHYRYTNAKFEEASAKTQKVEAQLAQLSAQAATRIQKVETQLAQVIDQYTSEKLAQRVQDLEAELLALIDKYETDMSELNETIHRLSTQDWAVWGMMKSVPGLSLPLVVLFTLVLLMLTPVRMSVPWQNLVSVLLVSVLLIQVWILTIWLAN</sequence>
<feature type="transmembrane region" description="Helical" evidence="2">
    <location>
        <begin position="162"/>
        <end position="183"/>
    </location>
</feature>
<evidence type="ECO:0000256" key="3">
    <source>
        <dbReference type="SAM" id="SignalP"/>
    </source>
</evidence>
<feature type="signal peptide" evidence="3">
    <location>
        <begin position="1"/>
        <end position="30"/>
    </location>
</feature>
<dbReference type="EMBL" id="BMAT01008457">
    <property type="protein sequence ID" value="GFR85363.1"/>
    <property type="molecule type" value="Genomic_DNA"/>
</dbReference>
<gene>
    <name evidence="4" type="ORF">ElyMa_004172300</name>
</gene>
<keyword evidence="2" id="KW-1133">Transmembrane helix</keyword>
<reference evidence="4 5" key="1">
    <citation type="journal article" date="2021" name="Elife">
        <title>Chloroplast acquisition without the gene transfer in kleptoplastic sea slugs, Plakobranchus ocellatus.</title>
        <authorList>
            <person name="Maeda T."/>
            <person name="Takahashi S."/>
            <person name="Yoshida T."/>
            <person name="Shimamura S."/>
            <person name="Takaki Y."/>
            <person name="Nagai Y."/>
            <person name="Toyoda A."/>
            <person name="Suzuki Y."/>
            <person name="Arimoto A."/>
            <person name="Ishii H."/>
            <person name="Satoh N."/>
            <person name="Nishiyama T."/>
            <person name="Hasebe M."/>
            <person name="Maruyama T."/>
            <person name="Minagawa J."/>
            <person name="Obokata J."/>
            <person name="Shigenobu S."/>
        </authorList>
    </citation>
    <scope>NUCLEOTIDE SEQUENCE [LARGE SCALE GENOMIC DNA]</scope>
</reference>
<accession>A0AAV4GIM1</accession>